<dbReference type="InterPro" id="IPR014717">
    <property type="entry name" value="Transl_elong_EF1B/ribsomal_bS6"/>
</dbReference>
<dbReference type="Gene3D" id="3.30.70.60">
    <property type="match status" value="1"/>
</dbReference>
<keyword evidence="3 6" id="KW-0687">Ribonucleoprotein</keyword>
<evidence type="ECO:0000256" key="5">
    <source>
        <dbReference type="ARBA" id="ARBA00035294"/>
    </source>
</evidence>
<evidence type="ECO:0000256" key="1">
    <source>
        <dbReference type="ARBA" id="ARBA00009512"/>
    </source>
</evidence>
<comment type="caution">
    <text evidence="8">The sequence shown here is derived from an EMBL/GenBank/DDBJ whole genome shotgun (WGS) entry which is preliminary data.</text>
</comment>
<dbReference type="Proteomes" id="UP000534783">
    <property type="component" value="Unassembled WGS sequence"/>
</dbReference>
<keyword evidence="2 6" id="KW-0689">Ribosomal protein</keyword>
<accession>A0A7X6IBA0</accession>
<dbReference type="EMBL" id="VTOW01000002">
    <property type="protein sequence ID" value="NKE71561.1"/>
    <property type="molecule type" value="Genomic_DNA"/>
</dbReference>
<dbReference type="GO" id="GO:0005737">
    <property type="term" value="C:cytoplasm"/>
    <property type="evidence" value="ECO:0007669"/>
    <property type="project" value="UniProtKB-ARBA"/>
</dbReference>
<dbReference type="InterPro" id="IPR020814">
    <property type="entry name" value="Ribosomal_S6_plastid/chlpt"/>
</dbReference>
<comment type="function">
    <text evidence="4 6">Binds together with bS18 to 16S ribosomal RNA.</text>
</comment>
<evidence type="ECO:0000313" key="9">
    <source>
        <dbReference type="Proteomes" id="UP000534783"/>
    </source>
</evidence>
<dbReference type="PANTHER" id="PTHR21011:SF1">
    <property type="entry name" value="SMALL RIBOSOMAL SUBUNIT PROTEIN BS6M"/>
    <property type="match status" value="1"/>
</dbReference>
<dbReference type="NCBIfam" id="TIGR00166">
    <property type="entry name" value="S6"/>
    <property type="match status" value="1"/>
</dbReference>
<organism evidence="8 9">
    <name type="scientific">Candidatus Manganitrophus noduliformans</name>
    <dbReference type="NCBI Taxonomy" id="2606439"/>
    <lineage>
        <taxon>Bacteria</taxon>
        <taxon>Pseudomonadati</taxon>
        <taxon>Nitrospirota</taxon>
        <taxon>Nitrospiria</taxon>
        <taxon>Candidatus Troglogloeales</taxon>
        <taxon>Candidatus Manganitrophaceae</taxon>
        <taxon>Candidatus Manganitrophus</taxon>
    </lineage>
</organism>
<dbReference type="InterPro" id="IPR035980">
    <property type="entry name" value="Ribosomal_bS6_sf"/>
</dbReference>
<dbReference type="AlphaFoldDB" id="A0A7X6IBA0"/>
<proteinExistence type="inferred from homology"/>
<dbReference type="SUPFAM" id="SSF54995">
    <property type="entry name" value="Ribosomal protein S6"/>
    <property type="match status" value="1"/>
</dbReference>
<keyword evidence="6" id="KW-0694">RNA-binding</keyword>
<dbReference type="GO" id="GO:0005840">
    <property type="term" value="C:ribosome"/>
    <property type="evidence" value="ECO:0007669"/>
    <property type="project" value="UniProtKB-KW"/>
</dbReference>
<evidence type="ECO:0000256" key="3">
    <source>
        <dbReference type="ARBA" id="ARBA00023274"/>
    </source>
</evidence>
<reference evidence="8 9" key="1">
    <citation type="journal article" date="2020" name="Nature">
        <title>Bacterial chemolithoautotrophy via manganese oxidation.</title>
        <authorList>
            <person name="Yu H."/>
            <person name="Leadbetter J.R."/>
        </authorList>
    </citation>
    <scope>NUCLEOTIDE SEQUENCE [LARGE SCALE GENOMIC DNA]</scope>
    <source>
        <strain evidence="8 9">Mn-1</strain>
    </source>
</reference>
<dbReference type="GO" id="GO:1990904">
    <property type="term" value="C:ribonucleoprotein complex"/>
    <property type="evidence" value="ECO:0007669"/>
    <property type="project" value="UniProtKB-KW"/>
</dbReference>
<evidence type="ECO:0000313" key="8">
    <source>
        <dbReference type="EMBL" id="NKE71561.1"/>
    </source>
</evidence>
<gene>
    <name evidence="6 8" type="primary">rpsF</name>
    <name evidence="8" type="ORF">MNODULE_12500</name>
</gene>
<sequence>MNGYETIFIVKPSLSDEEVAKITEKIKGVIQKAGGEVVVTENWGKKKLAYEVRKEKKGTYLIAHFKGTGTTVSELERSYRLDESIIKFITIKIEDEQLGKTLPARDEKPVSSFRDRESVGGR</sequence>
<dbReference type="CDD" id="cd00473">
    <property type="entry name" value="bS6"/>
    <property type="match status" value="1"/>
</dbReference>
<protein>
    <recommendedName>
        <fullName evidence="5 6">Small ribosomal subunit protein bS6</fullName>
    </recommendedName>
</protein>
<dbReference type="InterPro" id="IPR000529">
    <property type="entry name" value="Ribosomal_bS6"/>
</dbReference>
<evidence type="ECO:0000256" key="6">
    <source>
        <dbReference type="HAMAP-Rule" id="MF_00360"/>
    </source>
</evidence>
<keyword evidence="9" id="KW-1185">Reference proteome</keyword>
<evidence type="ECO:0000256" key="4">
    <source>
        <dbReference type="ARBA" id="ARBA00035104"/>
    </source>
</evidence>
<dbReference type="RefSeq" id="WP_168060302.1">
    <property type="nucleotide sequence ID" value="NZ_VTOW01000002.1"/>
</dbReference>
<dbReference type="PANTHER" id="PTHR21011">
    <property type="entry name" value="MITOCHONDRIAL 28S RIBOSOMAL PROTEIN S6"/>
    <property type="match status" value="1"/>
</dbReference>
<evidence type="ECO:0000256" key="7">
    <source>
        <dbReference type="SAM" id="MobiDB-lite"/>
    </source>
</evidence>
<dbReference type="GO" id="GO:0070181">
    <property type="term" value="F:small ribosomal subunit rRNA binding"/>
    <property type="evidence" value="ECO:0007669"/>
    <property type="project" value="TreeGrafter"/>
</dbReference>
<name>A0A7X6IBA0_9BACT</name>
<evidence type="ECO:0000256" key="2">
    <source>
        <dbReference type="ARBA" id="ARBA00022980"/>
    </source>
</evidence>
<dbReference type="HAMAP" id="MF_00360">
    <property type="entry name" value="Ribosomal_bS6"/>
    <property type="match status" value="1"/>
</dbReference>
<feature type="region of interest" description="Disordered" evidence="7">
    <location>
        <begin position="102"/>
        <end position="122"/>
    </location>
</feature>
<dbReference type="GO" id="GO:0003735">
    <property type="term" value="F:structural constituent of ribosome"/>
    <property type="evidence" value="ECO:0007669"/>
    <property type="project" value="InterPro"/>
</dbReference>
<keyword evidence="6" id="KW-0699">rRNA-binding</keyword>
<dbReference type="GO" id="GO:0006412">
    <property type="term" value="P:translation"/>
    <property type="evidence" value="ECO:0007669"/>
    <property type="project" value="UniProtKB-UniRule"/>
</dbReference>
<comment type="similarity">
    <text evidence="1 6">Belongs to the bacterial ribosomal protein bS6 family.</text>
</comment>
<dbReference type="Pfam" id="PF01250">
    <property type="entry name" value="Ribosomal_S6"/>
    <property type="match status" value="1"/>
</dbReference>